<sequence length="292" mass="31958">MVQQKLWIVREAVLGALTTFSIIVLAVNAHYIFVTLNDDLFVDGFVVWPQDSPDTFSLLNVAVAALTLLTVPVMLLLERTRKGAFTSMILFELSWLGVLCILWIAAASFTVDSVRLLVALCNLRLNKKVGVLQSACRDVKASEAFGHLAWVAALGYLCSLFFLSYRSSQAGQPVWRSAVSETHFTTNFTVPGMGHNENEARHDANGHKEADPNVIAQTQNLSYAYPPPVGQPVMQQYNPSQQQMPVQPQMPQASPQPQVPYGQAPYQSVPQGVPTPPPAQAPVAQPYGQAQV</sequence>
<dbReference type="Proteomes" id="UP000292702">
    <property type="component" value="Unassembled WGS sequence"/>
</dbReference>
<evidence type="ECO:0000313" key="4">
    <source>
        <dbReference type="Proteomes" id="UP000292702"/>
    </source>
</evidence>
<feature type="compositionally biased region" description="Low complexity" evidence="1">
    <location>
        <begin position="281"/>
        <end position="292"/>
    </location>
</feature>
<keyword evidence="2" id="KW-0472">Membrane</keyword>
<feature type="transmembrane region" description="Helical" evidence="2">
    <location>
        <begin position="89"/>
        <end position="109"/>
    </location>
</feature>
<feature type="transmembrane region" description="Helical" evidence="2">
    <location>
        <begin position="147"/>
        <end position="165"/>
    </location>
</feature>
<evidence type="ECO:0000256" key="1">
    <source>
        <dbReference type="SAM" id="MobiDB-lite"/>
    </source>
</evidence>
<evidence type="ECO:0000313" key="3">
    <source>
        <dbReference type="EMBL" id="TCD69578.1"/>
    </source>
</evidence>
<keyword evidence="2" id="KW-0812">Transmembrane</keyword>
<dbReference type="STRING" id="92696.A0A4R0RYX4"/>
<dbReference type="OrthoDB" id="3364107at2759"/>
<keyword evidence="4" id="KW-1185">Reference proteome</keyword>
<feature type="region of interest" description="Disordered" evidence="1">
    <location>
        <begin position="227"/>
        <end position="292"/>
    </location>
</feature>
<dbReference type="EMBL" id="RWJN01000038">
    <property type="protein sequence ID" value="TCD69578.1"/>
    <property type="molecule type" value="Genomic_DNA"/>
</dbReference>
<name>A0A4R0RYX4_9APHY</name>
<dbReference type="AlphaFoldDB" id="A0A4R0RYX4"/>
<organism evidence="3 4">
    <name type="scientific">Steccherinum ochraceum</name>
    <dbReference type="NCBI Taxonomy" id="92696"/>
    <lineage>
        <taxon>Eukaryota</taxon>
        <taxon>Fungi</taxon>
        <taxon>Dikarya</taxon>
        <taxon>Basidiomycota</taxon>
        <taxon>Agaricomycotina</taxon>
        <taxon>Agaricomycetes</taxon>
        <taxon>Polyporales</taxon>
        <taxon>Steccherinaceae</taxon>
        <taxon>Steccherinum</taxon>
    </lineage>
</organism>
<feature type="compositionally biased region" description="Basic and acidic residues" evidence="1">
    <location>
        <begin position="196"/>
        <end position="207"/>
    </location>
</feature>
<feature type="compositionally biased region" description="Low complexity" evidence="1">
    <location>
        <begin position="239"/>
        <end position="260"/>
    </location>
</feature>
<accession>A0A4R0RYX4</accession>
<gene>
    <name evidence="3" type="ORF">EIP91_007000</name>
</gene>
<reference evidence="3 4" key="1">
    <citation type="submission" date="2018-11" db="EMBL/GenBank/DDBJ databases">
        <title>Genome assembly of Steccherinum ochraceum LE-BIN_3174, the white-rot fungus of the Steccherinaceae family (The Residual Polyporoid clade, Polyporales, Basidiomycota).</title>
        <authorList>
            <person name="Fedorova T.V."/>
            <person name="Glazunova O.A."/>
            <person name="Landesman E.O."/>
            <person name="Moiseenko K.V."/>
            <person name="Psurtseva N.V."/>
            <person name="Savinova O.S."/>
            <person name="Shakhova N.V."/>
            <person name="Tyazhelova T.V."/>
            <person name="Vasina D.V."/>
        </authorList>
    </citation>
    <scope>NUCLEOTIDE SEQUENCE [LARGE SCALE GENOMIC DNA]</scope>
    <source>
        <strain evidence="3 4">LE-BIN_3174</strain>
    </source>
</reference>
<protein>
    <recommendedName>
        <fullName evidence="5">MARVEL domain-containing protein</fullName>
    </recommendedName>
</protein>
<proteinExistence type="predicted"/>
<feature type="transmembrane region" description="Helical" evidence="2">
    <location>
        <begin position="12"/>
        <end position="36"/>
    </location>
</feature>
<comment type="caution">
    <text evidence="3">The sequence shown here is derived from an EMBL/GenBank/DDBJ whole genome shotgun (WGS) entry which is preliminary data.</text>
</comment>
<evidence type="ECO:0008006" key="5">
    <source>
        <dbReference type="Google" id="ProtNLM"/>
    </source>
</evidence>
<evidence type="ECO:0000256" key="2">
    <source>
        <dbReference type="SAM" id="Phobius"/>
    </source>
</evidence>
<feature type="transmembrane region" description="Helical" evidence="2">
    <location>
        <begin position="56"/>
        <end position="77"/>
    </location>
</feature>
<feature type="region of interest" description="Disordered" evidence="1">
    <location>
        <begin position="188"/>
        <end position="207"/>
    </location>
</feature>
<keyword evidence="2" id="KW-1133">Transmembrane helix</keyword>